<evidence type="ECO:0000313" key="3">
    <source>
        <dbReference type="Proteomes" id="UP000178367"/>
    </source>
</evidence>
<organism evidence="2 3">
    <name type="scientific">Candidatus Falkowbacteria bacterium RIFOXYA2_FULL_47_19</name>
    <dbReference type="NCBI Taxonomy" id="1797994"/>
    <lineage>
        <taxon>Bacteria</taxon>
        <taxon>Candidatus Falkowiibacteriota</taxon>
    </lineage>
</organism>
<evidence type="ECO:0000313" key="2">
    <source>
        <dbReference type="EMBL" id="OGF25088.1"/>
    </source>
</evidence>
<accession>A0A1F5SEF8</accession>
<dbReference type="PANTHER" id="PTHR11060">
    <property type="entry name" value="PROTEIN MEMO1"/>
    <property type="match status" value="1"/>
</dbReference>
<dbReference type="NCBIfam" id="TIGR04336">
    <property type="entry name" value="AmmeMemoSam_B"/>
    <property type="match status" value="1"/>
</dbReference>
<dbReference type="EMBL" id="MFGB01000023">
    <property type="protein sequence ID" value="OGF25088.1"/>
    <property type="molecule type" value="Genomic_DNA"/>
</dbReference>
<protein>
    <submittedName>
        <fullName evidence="2">AmmeMemoRadiSam system protein B</fullName>
    </submittedName>
</protein>
<dbReference type="Pfam" id="PF01875">
    <property type="entry name" value="Memo"/>
    <property type="match status" value="1"/>
</dbReference>
<reference evidence="2 3" key="1">
    <citation type="journal article" date="2016" name="Nat. Commun.">
        <title>Thousands of microbial genomes shed light on interconnected biogeochemical processes in an aquifer system.</title>
        <authorList>
            <person name="Anantharaman K."/>
            <person name="Brown C.T."/>
            <person name="Hug L.A."/>
            <person name="Sharon I."/>
            <person name="Castelle C.J."/>
            <person name="Probst A.J."/>
            <person name="Thomas B.C."/>
            <person name="Singh A."/>
            <person name="Wilkins M.J."/>
            <person name="Karaoz U."/>
            <person name="Brodie E.L."/>
            <person name="Williams K.H."/>
            <person name="Hubbard S.S."/>
            <person name="Banfield J.F."/>
        </authorList>
    </citation>
    <scope>NUCLEOTIDE SEQUENCE [LARGE SCALE GENOMIC DNA]</scope>
</reference>
<comment type="similarity">
    <text evidence="1">Belongs to the MEMO1 family.</text>
</comment>
<dbReference type="AlphaFoldDB" id="A0A1F5SEF8"/>
<dbReference type="Proteomes" id="UP000178367">
    <property type="component" value="Unassembled WGS sequence"/>
</dbReference>
<dbReference type="Gene3D" id="3.40.830.10">
    <property type="entry name" value="LigB-like"/>
    <property type="match status" value="1"/>
</dbReference>
<dbReference type="STRING" id="1797994.A2227_07100"/>
<dbReference type="InterPro" id="IPR002737">
    <property type="entry name" value="MEMO1_fam"/>
</dbReference>
<evidence type="ECO:0000256" key="1">
    <source>
        <dbReference type="ARBA" id="ARBA00006315"/>
    </source>
</evidence>
<proteinExistence type="inferred from homology"/>
<gene>
    <name evidence="2" type="ORF">A2227_07100</name>
</gene>
<dbReference type="PANTHER" id="PTHR11060:SF0">
    <property type="entry name" value="PROTEIN MEMO1"/>
    <property type="match status" value="1"/>
</dbReference>
<name>A0A1F5SEF8_9BACT</name>
<sequence length="302" mass="32283">MDKKTVLIFILILAGLATAGLFRSSYTVDDSAGAEGTHRAAPYDREFYDTVYSFKKKTADLGGRSALAGVVPHHLLAGDLIAEFYSNLAGEEPDLVVLIGPNHYGAGESVFISSDYGWDTPFGTLKCDRSALAELKEALGAGIDPEAVNADHSMTSQAGFIKKTFPKAGFVPIMLKSEVKADEAARLAAALESLARKRKTFVIASIDFSHYQDGPTAAAHDRAAIAALAEADFGAVYALDIDSPPSLYALMKYGELKGAEFTLLNNSNSARLAGKEDIDSTTSYVTGYFLAPIQELTGKFFN</sequence>
<comment type="caution">
    <text evidence="2">The sequence shown here is derived from an EMBL/GenBank/DDBJ whole genome shotgun (WGS) entry which is preliminary data.</text>
</comment>